<dbReference type="Proteomes" id="UP001630127">
    <property type="component" value="Unassembled WGS sequence"/>
</dbReference>
<name>A0ABD2ZSB6_9GENT</name>
<dbReference type="AlphaFoldDB" id="A0ABD2ZSB6"/>
<gene>
    <name evidence="1" type="ORF">ACH5RR_015150</name>
</gene>
<sequence>MKGRRERGRVAGVFHIVTVEVDDNGGRVRLALDGISSVNAEEIHSYRNTMGIEDAIFKLHHTMTGDGAEVECCLRRIHHRQLNNFSETSGGEWRDVKLLGLVHGSHGPH</sequence>
<dbReference type="EMBL" id="JBJUIK010000007">
    <property type="protein sequence ID" value="KAL3522316.1"/>
    <property type="molecule type" value="Genomic_DNA"/>
</dbReference>
<reference evidence="1 2" key="1">
    <citation type="submission" date="2024-11" db="EMBL/GenBank/DDBJ databases">
        <title>A near-complete genome assembly of Cinchona calisaya.</title>
        <authorList>
            <person name="Lian D.C."/>
            <person name="Zhao X.W."/>
            <person name="Wei L."/>
        </authorList>
    </citation>
    <scope>NUCLEOTIDE SEQUENCE [LARGE SCALE GENOMIC DNA]</scope>
    <source>
        <tissue evidence="1">Nenye</tissue>
    </source>
</reference>
<evidence type="ECO:0000313" key="1">
    <source>
        <dbReference type="EMBL" id="KAL3522316.1"/>
    </source>
</evidence>
<keyword evidence="2" id="KW-1185">Reference proteome</keyword>
<comment type="caution">
    <text evidence="1">The sequence shown here is derived from an EMBL/GenBank/DDBJ whole genome shotgun (WGS) entry which is preliminary data.</text>
</comment>
<evidence type="ECO:0000313" key="2">
    <source>
        <dbReference type="Proteomes" id="UP001630127"/>
    </source>
</evidence>
<protein>
    <submittedName>
        <fullName evidence="1">Uncharacterized protein</fullName>
    </submittedName>
</protein>
<proteinExistence type="predicted"/>
<accession>A0ABD2ZSB6</accession>
<organism evidence="1 2">
    <name type="scientific">Cinchona calisaya</name>
    <dbReference type="NCBI Taxonomy" id="153742"/>
    <lineage>
        <taxon>Eukaryota</taxon>
        <taxon>Viridiplantae</taxon>
        <taxon>Streptophyta</taxon>
        <taxon>Embryophyta</taxon>
        <taxon>Tracheophyta</taxon>
        <taxon>Spermatophyta</taxon>
        <taxon>Magnoliopsida</taxon>
        <taxon>eudicotyledons</taxon>
        <taxon>Gunneridae</taxon>
        <taxon>Pentapetalae</taxon>
        <taxon>asterids</taxon>
        <taxon>lamiids</taxon>
        <taxon>Gentianales</taxon>
        <taxon>Rubiaceae</taxon>
        <taxon>Cinchonoideae</taxon>
        <taxon>Cinchoneae</taxon>
        <taxon>Cinchona</taxon>
    </lineage>
</organism>